<dbReference type="AlphaFoldDB" id="A0A7W7VBH8"/>
<sequence>MTVDDFRQAAATHDIELALTTLSDDIVVRSPLTDRFTFEGKEDVGRLFATAYEKFEGLNYHTVIGEGRQRVLVGSATAHGQPFEETLLLTLDDADKIAEITLFIRPLPGLTAVMAALGPALARRNGRSRLTSGALRALTAPLVAATRSGDRFGVGLALPKR</sequence>
<proteinExistence type="predicted"/>
<dbReference type="SUPFAM" id="SSF54427">
    <property type="entry name" value="NTF2-like"/>
    <property type="match status" value="1"/>
</dbReference>
<reference evidence="2 3" key="1">
    <citation type="submission" date="2020-08" db="EMBL/GenBank/DDBJ databases">
        <title>Genomic Encyclopedia of Type Strains, Phase III (KMG-III): the genomes of soil and plant-associated and newly described type strains.</title>
        <authorList>
            <person name="Whitman W."/>
        </authorList>
    </citation>
    <scope>NUCLEOTIDE SEQUENCE [LARGE SCALE GENOMIC DNA]</scope>
    <source>
        <strain evidence="2 3">CECT 8960</strain>
    </source>
</reference>
<accession>A0A7W7VBH8</accession>
<dbReference type="InterPro" id="IPR037401">
    <property type="entry name" value="SnoaL-like"/>
</dbReference>
<dbReference type="InterPro" id="IPR032710">
    <property type="entry name" value="NTF2-like_dom_sf"/>
</dbReference>
<evidence type="ECO:0000313" key="2">
    <source>
        <dbReference type="EMBL" id="MBB4904050.1"/>
    </source>
</evidence>
<dbReference type="Pfam" id="PF12680">
    <property type="entry name" value="SnoaL_2"/>
    <property type="match status" value="1"/>
</dbReference>
<keyword evidence="3" id="KW-1185">Reference proteome</keyword>
<evidence type="ECO:0000259" key="1">
    <source>
        <dbReference type="Pfam" id="PF12680"/>
    </source>
</evidence>
<feature type="domain" description="SnoaL-like" evidence="1">
    <location>
        <begin position="3"/>
        <end position="99"/>
    </location>
</feature>
<organism evidence="2 3">
    <name type="scientific">Actinophytocola algeriensis</name>
    <dbReference type="NCBI Taxonomy" id="1768010"/>
    <lineage>
        <taxon>Bacteria</taxon>
        <taxon>Bacillati</taxon>
        <taxon>Actinomycetota</taxon>
        <taxon>Actinomycetes</taxon>
        <taxon>Pseudonocardiales</taxon>
        <taxon>Pseudonocardiaceae</taxon>
    </lineage>
</organism>
<name>A0A7W7VBH8_9PSEU</name>
<comment type="caution">
    <text evidence="2">The sequence shown here is derived from an EMBL/GenBank/DDBJ whole genome shotgun (WGS) entry which is preliminary data.</text>
</comment>
<dbReference type="EMBL" id="JACHJQ010000001">
    <property type="protein sequence ID" value="MBB4904050.1"/>
    <property type="molecule type" value="Genomic_DNA"/>
</dbReference>
<evidence type="ECO:0000313" key="3">
    <source>
        <dbReference type="Proteomes" id="UP000520767"/>
    </source>
</evidence>
<protein>
    <recommendedName>
        <fullName evidence="1">SnoaL-like domain-containing protein</fullName>
    </recommendedName>
</protein>
<dbReference type="RefSeq" id="WP_184808356.1">
    <property type="nucleotide sequence ID" value="NZ_JACHJQ010000001.1"/>
</dbReference>
<gene>
    <name evidence="2" type="ORF">FHR82_000260</name>
</gene>
<dbReference type="Gene3D" id="3.10.450.50">
    <property type="match status" value="1"/>
</dbReference>
<dbReference type="Proteomes" id="UP000520767">
    <property type="component" value="Unassembled WGS sequence"/>
</dbReference>